<organism evidence="2 3">
    <name type="scientific">Candidatus Enterousia avistercoris</name>
    <dbReference type="NCBI Taxonomy" id="2840788"/>
    <lineage>
        <taxon>Bacteria</taxon>
        <taxon>Pseudomonadati</taxon>
        <taxon>Pseudomonadota</taxon>
        <taxon>Alphaproteobacteria</taxon>
        <taxon>Candidatus Enterousia</taxon>
    </lineage>
</organism>
<dbReference type="Proteomes" id="UP000823630">
    <property type="component" value="Unassembled WGS sequence"/>
</dbReference>
<reference evidence="2" key="2">
    <citation type="journal article" date="2021" name="PeerJ">
        <title>Extensive microbial diversity within the chicken gut microbiome revealed by metagenomics and culture.</title>
        <authorList>
            <person name="Gilroy R."/>
            <person name="Ravi A."/>
            <person name="Getino M."/>
            <person name="Pursley I."/>
            <person name="Horton D.L."/>
            <person name="Alikhan N.F."/>
            <person name="Baker D."/>
            <person name="Gharbi K."/>
            <person name="Hall N."/>
            <person name="Watson M."/>
            <person name="Adriaenssens E.M."/>
            <person name="Foster-Nyarko E."/>
            <person name="Jarju S."/>
            <person name="Secka A."/>
            <person name="Antonio M."/>
            <person name="Oren A."/>
            <person name="Chaudhuri R.R."/>
            <person name="La Ragione R."/>
            <person name="Hildebrand F."/>
            <person name="Pallen M.J."/>
        </authorList>
    </citation>
    <scope>NUCLEOTIDE SEQUENCE</scope>
    <source>
        <strain evidence="2">8207</strain>
    </source>
</reference>
<feature type="transmembrane region" description="Helical" evidence="1">
    <location>
        <begin position="265"/>
        <end position="283"/>
    </location>
</feature>
<evidence type="ECO:0008006" key="4">
    <source>
        <dbReference type="Google" id="ProtNLM"/>
    </source>
</evidence>
<dbReference type="EMBL" id="JADINC010000044">
    <property type="protein sequence ID" value="MBO8425390.1"/>
    <property type="molecule type" value="Genomic_DNA"/>
</dbReference>
<feature type="transmembrane region" description="Helical" evidence="1">
    <location>
        <begin position="147"/>
        <end position="167"/>
    </location>
</feature>
<keyword evidence="1" id="KW-1133">Transmembrane helix</keyword>
<name>A0A9D9GSB3_9PROT</name>
<reference evidence="2" key="1">
    <citation type="submission" date="2020-10" db="EMBL/GenBank/DDBJ databases">
        <authorList>
            <person name="Gilroy R."/>
        </authorList>
    </citation>
    <scope>NUCLEOTIDE SEQUENCE</scope>
    <source>
        <strain evidence="2">8207</strain>
    </source>
</reference>
<evidence type="ECO:0000313" key="3">
    <source>
        <dbReference type="Proteomes" id="UP000823630"/>
    </source>
</evidence>
<evidence type="ECO:0000313" key="2">
    <source>
        <dbReference type="EMBL" id="MBO8425390.1"/>
    </source>
</evidence>
<evidence type="ECO:0000256" key="1">
    <source>
        <dbReference type="SAM" id="Phobius"/>
    </source>
</evidence>
<feature type="transmembrane region" description="Helical" evidence="1">
    <location>
        <begin position="25"/>
        <end position="47"/>
    </location>
</feature>
<feature type="transmembrane region" description="Helical" evidence="1">
    <location>
        <begin position="295"/>
        <end position="321"/>
    </location>
</feature>
<comment type="caution">
    <text evidence="2">The sequence shown here is derived from an EMBL/GenBank/DDBJ whole genome shotgun (WGS) entry which is preliminary data.</text>
</comment>
<keyword evidence="1" id="KW-0812">Transmembrane</keyword>
<feature type="transmembrane region" description="Helical" evidence="1">
    <location>
        <begin position="89"/>
        <end position="109"/>
    </location>
</feature>
<accession>A0A9D9GSB3</accession>
<sequence>MFDESLIVQSAVSAFNNAALAAPAFFWWAVLAIPVFMLVYLCGGAFLQRVGWNAQNITWRVSLTMVVLTLAWIVFFGGNYAVLRDNATVLPFMIAAIVFVSSVFIGSYWHKVKLPTWRGGWRGQRIGIFAGWALVLMAIGLSDIHVWWGPLLQIGAFLCGLGIGRLVHREMRPVAGGTLVMLATIVAVLMQPEFFRFGQLGALSPMHMLFLILMGAMGMITLAVRNVNARGRIKAGAYIKLKWLVRFLTVLSVALFVMTESVPVFLGMMVMFFVLAAMSVWHAETKPTGIEHCAYAMSLGVFGVIMTMPAITALGILYWIAFNQDKNQIRKIGRLL</sequence>
<proteinExistence type="predicted"/>
<gene>
    <name evidence="2" type="ORF">IAC69_02835</name>
</gene>
<keyword evidence="1" id="KW-0472">Membrane</keyword>
<feature type="transmembrane region" description="Helical" evidence="1">
    <location>
        <begin position="121"/>
        <end position="141"/>
    </location>
</feature>
<feature type="transmembrane region" description="Helical" evidence="1">
    <location>
        <begin position="202"/>
        <end position="222"/>
    </location>
</feature>
<feature type="transmembrane region" description="Helical" evidence="1">
    <location>
        <begin position="59"/>
        <end position="83"/>
    </location>
</feature>
<protein>
    <recommendedName>
        <fullName evidence="4">Transmembrane protein</fullName>
    </recommendedName>
</protein>
<dbReference type="AlphaFoldDB" id="A0A9D9GSB3"/>
<feature type="transmembrane region" description="Helical" evidence="1">
    <location>
        <begin position="174"/>
        <end position="190"/>
    </location>
</feature>